<dbReference type="Pfam" id="PF12441">
    <property type="entry name" value="CopG_antitoxin"/>
    <property type="match status" value="1"/>
</dbReference>
<reference evidence="1" key="1">
    <citation type="submission" date="2020-07" db="EMBL/GenBank/DDBJ databases">
        <title>Huge and variable diversity of episymbiotic CPR bacteria and DPANN archaea in groundwater ecosystems.</title>
        <authorList>
            <person name="He C.Y."/>
            <person name="Keren R."/>
            <person name="Whittaker M."/>
            <person name="Farag I.F."/>
            <person name="Doudna J."/>
            <person name="Cate J.H.D."/>
            <person name="Banfield J.F."/>
        </authorList>
    </citation>
    <scope>NUCLEOTIDE SEQUENCE</scope>
    <source>
        <strain evidence="1">NC_groundwater_717_Ag_S-0.2um_59_8</strain>
    </source>
</reference>
<evidence type="ECO:0000313" key="2">
    <source>
        <dbReference type="Proteomes" id="UP000741360"/>
    </source>
</evidence>
<evidence type="ECO:0000313" key="1">
    <source>
        <dbReference type="EMBL" id="MBI3014865.1"/>
    </source>
</evidence>
<gene>
    <name evidence="1" type="ORF">HYY65_07385</name>
</gene>
<organism evidence="1 2">
    <name type="scientific">Tectimicrobiota bacterium</name>
    <dbReference type="NCBI Taxonomy" id="2528274"/>
    <lineage>
        <taxon>Bacteria</taxon>
        <taxon>Pseudomonadati</taxon>
        <taxon>Nitrospinota/Tectimicrobiota group</taxon>
        <taxon>Candidatus Tectimicrobiota</taxon>
    </lineage>
</organism>
<dbReference type="InterPro" id="IPR022148">
    <property type="entry name" value="CopG_antitoxin"/>
</dbReference>
<comment type="caution">
    <text evidence="1">The sequence shown here is derived from an EMBL/GenBank/DDBJ whole genome shotgun (WGS) entry which is preliminary data.</text>
</comment>
<sequence length="93" mass="11118">MKKRIRKIPKFESEDQEREFWSSHDSTDYVDWSGAKRVKLPNLRPTTRTISVRLPESMIERLKILANKRDVPYQSLLKMFVADKIEEELHSSR</sequence>
<name>A0A932GQ26_UNCTE</name>
<accession>A0A932GQ26</accession>
<proteinExistence type="predicted"/>
<dbReference type="EMBL" id="JACPSX010000135">
    <property type="protein sequence ID" value="MBI3014865.1"/>
    <property type="molecule type" value="Genomic_DNA"/>
</dbReference>
<protein>
    <submittedName>
        <fullName evidence="1">BrnA antitoxin family protein</fullName>
    </submittedName>
</protein>
<dbReference type="Proteomes" id="UP000741360">
    <property type="component" value="Unassembled WGS sequence"/>
</dbReference>
<dbReference type="AlphaFoldDB" id="A0A932GQ26"/>